<protein>
    <submittedName>
        <fullName evidence="1">Uncharacterized protein</fullName>
    </submittedName>
</protein>
<evidence type="ECO:0000313" key="2">
    <source>
        <dbReference type="Proteomes" id="UP000266841"/>
    </source>
</evidence>
<accession>K0RN32</accession>
<feature type="non-terminal residue" evidence="1">
    <location>
        <position position="273"/>
    </location>
</feature>
<proteinExistence type="predicted"/>
<dbReference type="EMBL" id="AGNL01035667">
    <property type="protein sequence ID" value="EJK54550.1"/>
    <property type="molecule type" value="Genomic_DNA"/>
</dbReference>
<name>K0RN32_THAOC</name>
<dbReference type="Proteomes" id="UP000266841">
    <property type="component" value="Unassembled WGS sequence"/>
</dbReference>
<gene>
    <name evidence="1" type="ORF">THAOC_25811</name>
</gene>
<sequence>MKRIGRKGGRTILERHGVEHFANIGRKGGNAGELGYNERGYAIASIERALTGHGHDIDQLSDMTGRLREMASDAMHFLEGKTGLSMSRQGDVIVERLSRAVTHPATSIQVGVTAKDANYKPKNGFVFADNAGDRGILHCLLDPIDEQVVKTQLVAVIQVLSEQPLRTFSVCHESKGKVIDLGMARALVTKVMTRDQSKLTMNLYKCPKCGCLRWLQADVAGKARCLGLTTYGYEGEKMGSVFYCDDQACIWVNNDLSPHQATVLLKHAAIDQP</sequence>
<evidence type="ECO:0000313" key="1">
    <source>
        <dbReference type="EMBL" id="EJK54550.1"/>
    </source>
</evidence>
<keyword evidence="2" id="KW-1185">Reference proteome</keyword>
<comment type="caution">
    <text evidence="1">The sequence shown here is derived from an EMBL/GenBank/DDBJ whole genome shotgun (WGS) entry which is preliminary data.</text>
</comment>
<organism evidence="1 2">
    <name type="scientific">Thalassiosira oceanica</name>
    <name type="common">Marine diatom</name>
    <dbReference type="NCBI Taxonomy" id="159749"/>
    <lineage>
        <taxon>Eukaryota</taxon>
        <taxon>Sar</taxon>
        <taxon>Stramenopiles</taxon>
        <taxon>Ochrophyta</taxon>
        <taxon>Bacillariophyta</taxon>
        <taxon>Coscinodiscophyceae</taxon>
        <taxon>Thalassiosirophycidae</taxon>
        <taxon>Thalassiosirales</taxon>
        <taxon>Thalassiosiraceae</taxon>
        <taxon>Thalassiosira</taxon>
    </lineage>
</organism>
<dbReference type="AlphaFoldDB" id="K0RN32"/>
<reference evidence="1 2" key="1">
    <citation type="journal article" date="2012" name="Genome Biol.">
        <title>Genome and low-iron response of an oceanic diatom adapted to chronic iron limitation.</title>
        <authorList>
            <person name="Lommer M."/>
            <person name="Specht M."/>
            <person name="Roy A.S."/>
            <person name="Kraemer L."/>
            <person name="Andreson R."/>
            <person name="Gutowska M.A."/>
            <person name="Wolf J."/>
            <person name="Bergner S.V."/>
            <person name="Schilhabel M.B."/>
            <person name="Klostermeier U.C."/>
            <person name="Beiko R.G."/>
            <person name="Rosenstiel P."/>
            <person name="Hippler M."/>
            <person name="Laroche J."/>
        </authorList>
    </citation>
    <scope>NUCLEOTIDE SEQUENCE [LARGE SCALE GENOMIC DNA]</scope>
    <source>
        <strain evidence="1 2">CCMP1005</strain>
    </source>
</reference>